<accession>A0A2R5GSN2</accession>
<dbReference type="PANTHER" id="PTHR14255:SF3">
    <property type="entry name" value="SULFITE EXPORTER TAUE_SAFE FAMILY PROTEIN 5-RELATED"/>
    <property type="match status" value="1"/>
</dbReference>
<dbReference type="EMBL" id="BEYU01000171">
    <property type="protein sequence ID" value="GBG33850.1"/>
    <property type="molecule type" value="Genomic_DNA"/>
</dbReference>
<organism evidence="7 8">
    <name type="scientific">Hondaea fermentalgiana</name>
    <dbReference type="NCBI Taxonomy" id="2315210"/>
    <lineage>
        <taxon>Eukaryota</taxon>
        <taxon>Sar</taxon>
        <taxon>Stramenopiles</taxon>
        <taxon>Bigyra</taxon>
        <taxon>Labyrinthulomycetes</taxon>
        <taxon>Thraustochytrida</taxon>
        <taxon>Thraustochytriidae</taxon>
        <taxon>Hondaea</taxon>
    </lineage>
</organism>
<comment type="subcellular location">
    <subcellularLocation>
        <location evidence="1">Membrane</location>
        <topology evidence="1">Multi-pass membrane protein</topology>
    </subcellularLocation>
</comment>
<dbReference type="Pfam" id="PF01925">
    <property type="entry name" value="TauE"/>
    <property type="match status" value="1"/>
</dbReference>
<gene>
    <name evidence="7" type="ORF">FCC1311_100732</name>
</gene>
<protein>
    <recommendedName>
        <fullName evidence="9">Sulfite exporter TauE/SafE</fullName>
    </recommendedName>
</protein>
<dbReference type="GO" id="GO:0031464">
    <property type="term" value="C:Cul4A-RING E3 ubiquitin ligase complex"/>
    <property type="evidence" value="ECO:0007669"/>
    <property type="project" value="TreeGrafter"/>
</dbReference>
<sequence length="507" mass="55678">MDLLRADKGKGGVVLPEPPKPKTNPDLEKRRAWLIARQQRREYEASVANIRHKRPYEKAQESMSEVRRAMKEVSVGIMMILVCVAVFLALKMTADARGLPPQVGLQWGLFGGSAMLFVEMILFAIRTTRAETESRKERAFLDRQVTNISQLPVIPGGKEAMKKPSRFHELFAFFTYLEVLDVGVTCAEAPLQPSKRVINFAAVAYLEPFTVAGTVVGLHVSAGMSEASLSLVAGGFLLLLSIRTIYKGYSRFCSESRETQADAKRRDLRYGNSHPVDEFDANENLLGPGEVPLHSEKTASVDSRPVFDESIRHQKLPLCCGLRDTVLLAPTLVCVLLVGVLTTLERHHLFHWTGVVVCITAVLGTLAVGLALRQSQNESWTQSKFFLLLPFWSACAGFMSSFIGIGGGMIKAPILYELLGLHPLVVRMTSAFMILLTTGSTVTQNYLYGVMPGQLVVVMILIGVAGGFTGNALAQTRIGHHPSLVILATGTLMFLASMLSFIRFLVN</sequence>
<feature type="compositionally biased region" description="Basic and acidic residues" evidence="5">
    <location>
        <begin position="1"/>
        <end position="10"/>
    </location>
</feature>
<evidence type="ECO:0000313" key="8">
    <source>
        <dbReference type="Proteomes" id="UP000241890"/>
    </source>
</evidence>
<evidence type="ECO:0000256" key="5">
    <source>
        <dbReference type="SAM" id="MobiDB-lite"/>
    </source>
</evidence>
<dbReference type="AlphaFoldDB" id="A0A2R5GSN2"/>
<feature type="transmembrane region" description="Helical" evidence="6">
    <location>
        <begin position="455"/>
        <end position="474"/>
    </location>
</feature>
<evidence type="ECO:0000256" key="2">
    <source>
        <dbReference type="ARBA" id="ARBA00022692"/>
    </source>
</evidence>
<evidence type="ECO:0008006" key="9">
    <source>
        <dbReference type="Google" id="ProtNLM"/>
    </source>
</evidence>
<keyword evidence="4 6" id="KW-0472">Membrane</keyword>
<dbReference type="PANTHER" id="PTHR14255">
    <property type="entry name" value="CEREBLON"/>
    <property type="match status" value="1"/>
</dbReference>
<dbReference type="InterPro" id="IPR002781">
    <property type="entry name" value="TM_pro_TauE-like"/>
</dbReference>
<evidence type="ECO:0000256" key="3">
    <source>
        <dbReference type="ARBA" id="ARBA00022989"/>
    </source>
</evidence>
<feature type="region of interest" description="Disordered" evidence="5">
    <location>
        <begin position="1"/>
        <end position="26"/>
    </location>
</feature>
<dbReference type="GO" id="GO:0016020">
    <property type="term" value="C:membrane"/>
    <property type="evidence" value="ECO:0007669"/>
    <property type="project" value="UniProtKB-SubCell"/>
</dbReference>
<evidence type="ECO:0000256" key="1">
    <source>
        <dbReference type="ARBA" id="ARBA00004141"/>
    </source>
</evidence>
<dbReference type="GO" id="GO:0070072">
    <property type="term" value="P:vacuolar proton-transporting V-type ATPase complex assembly"/>
    <property type="evidence" value="ECO:0007669"/>
    <property type="project" value="InterPro"/>
</dbReference>
<feature type="transmembrane region" description="Helical" evidence="6">
    <location>
        <begin position="486"/>
        <end position="506"/>
    </location>
</feature>
<comment type="caution">
    <text evidence="7">The sequence shown here is derived from an EMBL/GenBank/DDBJ whole genome shotgun (WGS) entry which is preliminary data.</text>
</comment>
<evidence type="ECO:0000256" key="4">
    <source>
        <dbReference type="ARBA" id="ARBA00023136"/>
    </source>
</evidence>
<feature type="transmembrane region" description="Helical" evidence="6">
    <location>
        <begin position="227"/>
        <end position="246"/>
    </location>
</feature>
<dbReference type="GO" id="GO:0016567">
    <property type="term" value="P:protein ubiquitination"/>
    <property type="evidence" value="ECO:0007669"/>
    <property type="project" value="TreeGrafter"/>
</dbReference>
<dbReference type="InterPro" id="IPR021013">
    <property type="entry name" value="ATPase_Vma12"/>
</dbReference>
<feature type="transmembrane region" description="Helical" evidence="6">
    <location>
        <begin position="350"/>
        <end position="373"/>
    </location>
</feature>
<keyword evidence="3 6" id="KW-1133">Transmembrane helix</keyword>
<proteinExistence type="predicted"/>
<evidence type="ECO:0000256" key="6">
    <source>
        <dbReference type="SAM" id="Phobius"/>
    </source>
</evidence>
<reference evidence="7 8" key="1">
    <citation type="submission" date="2017-12" db="EMBL/GenBank/DDBJ databases">
        <title>Sequencing, de novo assembly and annotation of complete genome of a new Thraustochytrid species, strain FCC1311.</title>
        <authorList>
            <person name="Sedici K."/>
            <person name="Godart F."/>
            <person name="Aiese Cigliano R."/>
            <person name="Sanseverino W."/>
            <person name="Barakat M."/>
            <person name="Ortet P."/>
            <person name="Marechal E."/>
            <person name="Cagnac O."/>
            <person name="Amato A."/>
        </authorList>
    </citation>
    <scope>NUCLEOTIDE SEQUENCE [LARGE SCALE GENOMIC DNA]</scope>
</reference>
<keyword evidence="8" id="KW-1185">Reference proteome</keyword>
<evidence type="ECO:0000313" key="7">
    <source>
        <dbReference type="EMBL" id="GBG33850.1"/>
    </source>
</evidence>
<name>A0A2R5GSN2_9STRA</name>
<feature type="transmembrane region" description="Helical" evidence="6">
    <location>
        <begin position="73"/>
        <end position="92"/>
    </location>
</feature>
<dbReference type="Pfam" id="PF11712">
    <property type="entry name" value="Vma12"/>
    <property type="match status" value="1"/>
</dbReference>
<dbReference type="InParanoid" id="A0A2R5GSN2"/>
<keyword evidence="2 6" id="KW-0812">Transmembrane</keyword>
<feature type="transmembrane region" description="Helical" evidence="6">
    <location>
        <begin position="325"/>
        <end position="344"/>
    </location>
</feature>
<feature type="transmembrane region" description="Helical" evidence="6">
    <location>
        <begin position="197"/>
        <end position="221"/>
    </location>
</feature>
<feature type="transmembrane region" description="Helical" evidence="6">
    <location>
        <begin position="385"/>
        <end position="410"/>
    </location>
</feature>
<dbReference type="Proteomes" id="UP000241890">
    <property type="component" value="Unassembled WGS sequence"/>
</dbReference>
<feature type="transmembrane region" description="Helical" evidence="6">
    <location>
        <begin position="104"/>
        <end position="125"/>
    </location>
</feature>